<gene>
    <name evidence="7" type="ORF">WG950_02805</name>
</gene>
<dbReference type="PANTHER" id="PTHR34990">
    <property type="entry name" value="UDP-2,3-DIACYLGLUCOSAMINE HYDROLASE-RELATED"/>
    <property type="match status" value="1"/>
</dbReference>
<dbReference type="Gene3D" id="3.60.21.10">
    <property type="match status" value="1"/>
</dbReference>
<evidence type="ECO:0000256" key="5">
    <source>
        <dbReference type="ARBA" id="ARBA00023211"/>
    </source>
</evidence>
<dbReference type="SUPFAM" id="SSF56300">
    <property type="entry name" value="Metallo-dependent phosphatases"/>
    <property type="match status" value="1"/>
</dbReference>
<dbReference type="PANTHER" id="PTHR34990:SF2">
    <property type="entry name" value="BLL8164 PROTEIN"/>
    <property type="match status" value="1"/>
</dbReference>
<dbReference type="Pfam" id="PF00149">
    <property type="entry name" value="Metallophos"/>
    <property type="match status" value="1"/>
</dbReference>
<dbReference type="CDD" id="cd07398">
    <property type="entry name" value="MPP_YbbF-LpxH"/>
    <property type="match status" value="1"/>
</dbReference>
<dbReference type="Proteomes" id="UP001491088">
    <property type="component" value="Chromosome"/>
</dbReference>
<keyword evidence="3" id="KW-0479">Metal-binding</keyword>
<evidence type="ECO:0000259" key="6">
    <source>
        <dbReference type="Pfam" id="PF00149"/>
    </source>
</evidence>
<keyword evidence="7" id="KW-0378">Hydrolase</keyword>
<evidence type="ECO:0000256" key="3">
    <source>
        <dbReference type="ARBA" id="ARBA00022723"/>
    </source>
</evidence>
<sequence length="292" mass="34006">MKKNKKRKLDYVVISDVHLGTYGCKAAELLNYLKSIDPKVLILNGDIIDIWQFNKRYFPKSHMNVIKHITGLLSKGTEVYYITGNHDEMLRKFKGFQLGNFKILNKLVLDIDDKKTWVFHGDVFDVTMKHSKWLAKLGGKGYDLLILINTFINWISRLLGYGKLSLSKKIKNSVKSAVKFINHFEETASDIAIDNNYDYVVCGHIHQPEIREIANAKGKTTYLNSGDWIENLTALEYKKKQWTLYEYNKDEIVKNNTVKLSKKELKALKKQDSQNFIFNEFLKEFDIKKPVK</sequence>
<evidence type="ECO:0000313" key="7">
    <source>
        <dbReference type="EMBL" id="WYW56194.1"/>
    </source>
</evidence>
<reference evidence="7 8" key="1">
    <citation type="submission" date="2024-03" db="EMBL/GenBank/DDBJ databases">
        <authorList>
            <person name="Cao K."/>
        </authorList>
    </citation>
    <scope>NUCLEOTIDE SEQUENCE [LARGE SCALE GENOMIC DNA]</scope>
    <source>
        <strain evidence="7 8">MCCC 1K00696</strain>
    </source>
</reference>
<dbReference type="InterPro" id="IPR004843">
    <property type="entry name" value="Calcineurin-like_PHP"/>
</dbReference>
<evidence type="ECO:0000313" key="8">
    <source>
        <dbReference type="Proteomes" id="UP001491088"/>
    </source>
</evidence>
<keyword evidence="8" id="KW-1185">Reference proteome</keyword>
<dbReference type="InterPro" id="IPR029052">
    <property type="entry name" value="Metallo-depent_PP-like"/>
</dbReference>
<accession>A0ABZ2TW60</accession>
<evidence type="ECO:0000256" key="1">
    <source>
        <dbReference type="ARBA" id="ARBA00022475"/>
    </source>
</evidence>
<dbReference type="InterPro" id="IPR043461">
    <property type="entry name" value="LpxH-like"/>
</dbReference>
<dbReference type="EC" id="3.6.1.54" evidence="7"/>
<dbReference type="GO" id="GO:0016787">
    <property type="term" value="F:hydrolase activity"/>
    <property type="evidence" value="ECO:0007669"/>
    <property type="project" value="UniProtKB-KW"/>
</dbReference>
<keyword evidence="5" id="KW-0464">Manganese</keyword>
<dbReference type="RefSeq" id="WP_340934056.1">
    <property type="nucleotide sequence ID" value="NZ_CP150496.1"/>
</dbReference>
<name>A0ABZ2TW60_9FLAO</name>
<keyword evidence="4" id="KW-0472">Membrane</keyword>
<protein>
    <submittedName>
        <fullName evidence="7">UDP-2,3-diacylglucosamine diphosphatase</fullName>
        <ecNumber evidence="7">3.6.1.54</ecNumber>
    </submittedName>
</protein>
<keyword evidence="1" id="KW-1003">Cell membrane</keyword>
<feature type="domain" description="Calcineurin-like phosphoesterase" evidence="6">
    <location>
        <begin position="12"/>
        <end position="208"/>
    </location>
</feature>
<dbReference type="EMBL" id="CP150496">
    <property type="protein sequence ID" value="WYW56194.1"/>
    <property type="molecule type" value="Genomic_DNA"/>
</dbReference>
<proteinExistence type="predicted"/>
<organism evidence="7 8">
    <name type="scientific">Polaribacter marinaquae</name>
    <dbReference type="NCBI Taxonomy" id="1642819"/>
    <lineage>
        <taxon>Bacteria</taxon>
        <taxon>Pseudomonadati</taxon>
        <taxon>Bacteroidota</taxon>
        <taxon>Flavobacteriia</taxon>
        <taxon>Flavobacteriales</taxon>
        <taxon>Flavobacteriaceae</taxon>
    </lineage>
</organism>
<evidence type="ECO:0000256" key="4">
    <source>
        <dbReference type="ARBA" id="ARBA00023136"/>
    </source>
</evidence>
<evidence type="ECO:0000256" key="2">
    <source>
        <dbReference type="ARBA" id="ARBA00022519"/>
    </source>
</evidence>
<keyword evidence="2" id="KW-0997">Cell inner membrane</keyword>